<gene>
    <name evidence="1" type="ORF">AU15_12170</name>
</gene>
<name>W5YWG3_9GAMM</name>
<proteinExistence type="predicted"/>
<dbReference type="EMBL" id="CP007152">
    <property type="protein sequence ID" value="AHI33204.1"/>
    <property type="molecule type" value="Genomic_DNA"/>
</dbReference>
<organism evidence="1 2">
    <name type="scientific">Marinobacter salarius</name>
    <dbReference type="NCBI Taxonomy" id="1420917"/>
    <lineage>
        <taxon>Bacteria</taxon>
        <taxon>Pseudomonadati</taxon>
        <taxon>Pseudomonadota</taxon>
        <taxon>Gammaproteobacteria</taxon>
        <taxon>Pseudomonadales</taxon>
        <taxon>Marinobacteraceae</taxon>
        <taxon>Marinobacter</taxon>
    </lineage>
</organism>
<sequence>MPWSEILHVICVEGGVDLAYDVKSPVTDSQGNEFFGFNYDFNGCLKPEGQLYQGKLGVYWDSESTIYVVEMEDFSISESSAETPPTSSGVFVLSVDEDTGFKSEFVTSVREDGSDEPAFESMPLFLIQMLGWKVFNGRGFSHWRGTAALNCCRKMGIPLGVSFLTERICCISILALWTATSLRRLLTWELMAHWMPSGQSI</sequence>
<dbReference type="AlphaFoldDB" id="W5YWG3"/>
<evidence type="ECO:0000313" key="1">
    <source>
        <dbReference type="EMBL" id="AHI33204.1"/>
    </source>
</evidence>
<reference evidence="1 2" key="1">
    <citation type="journal article" date="2014" name="Genome Announc.">
        <title>Draft Genome Sequences of Marinobacter similis A3d10T and Marinobacter salarius R9SW1T.</title>
        <authorList>
            <person name="Ivanova E.P."/>
            <person name="Ng H.J."/>
            <person name="Webb H.K."/>
            <person name="Feng G."/>
            <person name="Oshima K."/>
            <person name="Hattori M."/>
            <person name="Ohkuma M."/>
            <person name="Sergeev A.F."/>
            <person name="Mikhailov V.V."/>
            <person name="Crawford R.J."/>
            <person name="Sawabe T."/>
        </authorList>
    </citation>
    <scope>NUCLEOTIDE SEQUENCE [LARGE SCALE GENOMIC DNA]</scope>
    <source>
        <strain evidence="2">A3d10 and R9SW1</strain>
    </source>
</reference>
<dbReference type="KEGG" id="msr:AU15_12170"/>
<dbReference type="HOGENOM" id="CLU_1359059_0_0_6"/>
<protein>
    <submittedName>
        <fullName evidence="1">Uncharacterized protein</fullName>
    </submittedName>
</protein>
<dbReference type="Proteomes" id="UP000035081">
    <property type="component" value="Chromosome"/>
</dbReference>
<accession>W5YWG3</accession>
<evidence type="ECO:0000313" key="2">
    <source>
        <dbReference type="Proteomes" id="UP000035081"/>
    </source>
</evidence>